<dbReference type="SFLD" id="SFLDS00003">
    <property type="entry name" value="Haloacid_Dehalogenase"/>
    <property type="match status" value="1"/>
</dbReference>
<dbReference type="Gene3D" id="3.40.50.1000">
    <property type="entry name" value="HAD superfamily/HAD-like"/>
    <property type="match status" value="1"/>
</dbReference>
<accession>A0ABS9ZSY8</accession>
<dbReference type="Gene3D" id="1.10.150.240">
    <property type="entry name" value="Putative phosphatase, domain 2"/>
    <property type="match status" value="1"/>
</dbReference>
<dbReference type="InterPro" id="IPR006439">
    <property type="entry name" value="HAD-SF_hydro_IA"/>
</dbReference>
<name>A0ABS9ZSY8_9SPHI</name>
<dbReference type="InterPro" id="IPR036412">
    <property type="entry name" value="HAD-like_sf"/>
</dbReference>
<dbReference type="PRINTS" id="PR00413">
    <property type="entry name" value="HADHALOGNASE"/>
</dbReference>
<dbReference type="NCBIfam" id="TIGR01549">
    <property type="entry name" value="HAD-SF-IA-v1"/>
    <property type="match status" value="1"/>
</dbReference>
<organism evidence="1 2">
    <name type="scientific">Pedobacter montanisoli</name>
    <dbReference type="NCBI Taxonomy" id="2923277"/>
    <lineage>
        <taxon>Bacteria</taxon>
        <taxon>Pseudomonadati</taxon>
        <taxon>Bacteroidota</taxon>
        <taxon>Sphingobacteriia</taxon>
        <taxon>Sphingobacteriales</taxon>
        <taxon>Sphingobacteriaceae</taxon>
        <taxon>Pedobacter</taxon>
    </lineage>
</organism>
<gene>
    <name evidence="1" type="ORF">MMF97_03225</name>
</gene>
<reference evidence="1" key="1">
    <citation type="submission" date="2022-03" db="EMBL/GenBank/DDBJ databases">
        <authorList>
            <person name="Woo C.Y."/>
        </authorList>
    </citation>
    <scope>NUCLEOTIDE SEQUENCE</scope>
    <source>
        <strain evidence="1">CYS-01</strain>
    </source>
</reference>
<dbReference type="RefSeq" id="WP_243359101.1">
    <property type="nucleotide sequence ID" value="NZ_JALGBH010000001.1"/>
</dbReference>
<sequence length="232" mass="26924">MENTIKHIFFDLDHTIWDFDRNAQEALLELYDKYDLNALGVSSAQQFIALYTVNNHALWAMYHNGKINKETLREQRFKKTFLELGIKPELIPSEFEQDYVRISPYKTNLFDGAQKVLSYLQNKYHLHIISNGFKETTLTKMSVSNLNPYFKNVIISEDVGVNKPDKAIFEYALNKASAFKHESIMIGDSLEADIRGAQDFGIKAIFFNPANIEKPTDVNWQINHLEELLLHF</sequence>
<dbReference type="Pfam" id="PF13419">
    <property type="entry name" value="HAD_2"/>
    <property type="match status" value="1"/>
</dbReference>
<dbReference type="InterPro" id="IPR023214">
    <property type="entry name" value="HAD_sf"/>
</dbReference>
<dbReference type="SUPFAM" id="SSF56784">
    <property type="entry name" value="HAD-like"/>
    <property type="match status" value="1"/>
</dbReference>
<evidence type="ECO:0000313" key="2">
    <source>
        <dbReference type="Proteomes" id="UP001165460"/>
    </source>
</evidence>
<protein>
    <submittedName>
        <fullName evidence="1">YjjG family noncanonical pyrimidine nucleotidase</fullName>
    </submittedName>
</protein>
<dbReference type="NCBIfam" id="TIGR02254">
    <property type="entry name" value="YjjG_YfnB"/>
    <property type="match status" value="1"/>
</dbReference>
<evidence type="ECO:0000313" key="1">
    <source>
        <dbReference type="EMBL" id="MCJ0741710.1"/>
    </source>
</evidence>
<dbReference type="InterPro" id="IPR041492">
    <property type="entry name" value="HAD_2"/>
</dbReference>
<proteinExistence type="predicted"/>
<dbReference type="Proteomes" id="UP001165460">
    <property type="component" value="Unassembled WGS sequence"/>
</dbReference>
<dbReference type="InterPro" id="IPR052550">
    <property type="entry name" value="Pyrimidine_5'-ntase_YjjG"/>
</dbReference>
<dbReference type="PANTHER" id="PTHR47478">
    <property type="match status" value="1"/>
</dbReference>
<dbReference type="PANTHER" id="PTHR47478:SF1">
    <property type="entry name" value="PYRIMIDINE 5'-NUCLEOTIDASE YJJG"/>
    <property type="match status" value="1"/>
</dbReference>
<dbReference type="EMBL" id="JALGBH010000001">
    <property type="protein sequence ID" value="MCJ0741710.1"/>
    <property type="molecule type" value="Genomic_DNA"/>
</dbReference>
<dbReference type="InterPro" id="IPR011951">
    <property type="entry name" value="HAD-SF_hydro_IA_YjjG/PynA"/>
</dbReference>
<dbReference type="InterPro" id="IPR023198">
    <property type="entry name" value="PGP-like_dom2"/>
</dbReference>
<comment type="caution">
    <text evidence="1">The sequence shown here is derived from an EMBL/GenBank/DDBJ whole genome shotgun (WGS) entry which is preliminary data.</text>
</comment>
<dbReference type="SFLD" id="SFLDG01129">
    <property type="entry name" value="C1.5:_HAD__Beta-PGM__Phosphata"/>
    <property type="match status" value="1"/>
</dbReference>
<keyword evidence="2" id="KW-1185">Reference proteome</keyword>